<dbReference type="Pfam" id="PF01765">
    <property type="entry name" value="RRF"/>
    <property type="match status" value="1"/>
</dbReference>
<gene>
    <name evidence="3" type="primary">frr</name>
    <name evidence="5" type="ORF">A2871_00120</name>
</gene>
<dbReference type="GO" id="GO:0043023">
    <property type="term" value="F:ribosomal large subunit binding"/>
    <property type="evidence" value="ECO:0007669"/>
    <property type="project" value="TreeGrafter"/>
</dbReference>
<dbReference type="PANTHER" id="PTHR20982">
    <property type="entry name" value="RIBOSOME RECYCLING FACTOR"/>
    <property type="match status" value="1"/>
</dbReference>
<dbReference type="GO" id="GO:0005737">
    <property type="term" value="C:cytoplasm"/>
    <property type="evidence" value="ECO:0007669"/>
    <property type="project" value="UniProtKB-SubCell"/>
</dbReference>
<reference evidence="5 6" key="1">
    <citation type="journal article" date="2016" name="Nat. Commun.">
        <title>Thousands of microbial genomes shed light on interconnected biogeochemical processes in an aquifer system.</title>
        <authorList>
            <person name="Anantharaman K."/>
            <person name="Brown C.T."/>
            <person name="Hug L.A."/>
            <person name="Sharon I."/>
            <person name="Castelle C.J."/>
            <person name="Probst A.J."/>
            <person name="Thomas B.C."/>
            <person name="Singh A."/>
            <person name="Wilkins M.J."/>
            <person name="Karaoz U."/>
            <person name="Brodie E.L."/>
            <person name="Williams K.H."/>
            <person name="Hubbard S.S."/>
            <person name="Banfield J.F."/>
        </authorList>
    </citation>
    <scope>NUCLEOTIDE SEQUENCE [LARGE SCALE GENOMIC DNA]</scope>
</reference>
<comment type="similarity">
    <text evidence="1 3">Belongs to the RRF family.</text>
</comment>
<dbReference type="PANTHER" id="PTHR20982:SF3">
    <property type="entry name" value="MITOCHONDRIAL RIBOSOME RECYCLING FACTOR PSEUDO 1"/>
    <property type="match status" value="1"/>
</dbReference>
<dbReference type="InterPro" id="IPR002661">
    <property type="entry name" value="Ribosome_recyc_fac"/>
</dbReference>
<comment type="subcellular location">
    <subcellularLocation>
        <location evidence="3">Cytoplasm</location>
    </subcellularLocation>
</comment>
<dbReference type="Proteomes" id="UP000176336">
    <property type="component" value="Unassembled WGS sequence"/>
</dbReference>
<comment type="caution">
    <text evidence="5">The sequence shown here is derived from an EMBL/GenBank/DDBJ whole genome shotgun (WGS) entry which is preliminary data.</text>
</comment>
<dbReference type="InterPro" id="IPR023584">
    <property type="entry name" value="Ribosome_recyc_fac_dom"/>
</dbReference>
<dbReference type="NCBIfam" id="TIGR00496">
    <property type="entry name" value="frr"/>
    <property type="match status" value="1"/>
</dbReference>
<dbReference type="Gene3D" id="1.10.132.20">
    <property type="entry name" value="Ribosome-recycling factor"/>
    <property type="match status" value="1"/>
</dbReference>
<feature type="domain" description="Ribosome recycling factor" evidence="4">
    <location>
        <begin position="19"/>
        <end position="181"/>
    </location>
</feature>
<keyword evidence="3" id="KW-0963">Cytoplasm</keyword>
<keyword evidence="2 3" id="KW-0648">Protein biosynthesis</keyword>
<evidence type="ECO:0000256" key="3">
    <source>
        <dbReference type="HAMAP-Rule" id="MF_00040"/>
    </source>
</evidence>
<evidence type="ECO:0000256" key="1">
    <source>
        <dbReference type="ARBA" id="ARBA00005912"/>
    </source>
</evidence>
<organism evidence="5 6">
    <name type="scientific">Candidatus Daviesbacteria bacterium RIFCSPHIGHO2_01_FULL_41_23</name>
    <dbReference type="NCBI Taxonomy" id="1797764"/>
    <lineage>
        <taxon>Bacteria</taxon>
        <taxon>Candidatus Daviesiibacteriota</taxon>
    </lineage>
</organism>
<protein>
    <recommendedName>
        <fullName evidence="3">Ribosome-recycling factor</fullName>
        <shortName evidence="3">RRF</shortName>
    </recommendedName>
    <alternativeName>
        <fullName evidence="3">Ribosome-releasing factor</fullName>
    </alternativeName>
</protein>
<evidence type="ECO:0000259" key="4">
    <source>
        <dbReference type="Pfam" id="PF01765"/>
    </source>
</evidence>
<dbReference type="InterPro" id="IPR036191">
    <property type="entry name" value="RRF_sf"/>
</dbReference>
<sequence length="184" mass="20921">MDPVLTEPNAKIEAILHHFKVEIAGIRAGRANPALIEGVSVDVYGSRMKLNEVGNISAPQPSLLTVTVWDASILDKVIKAIQEANLGLNPSNEGTLIRLPIPPLTAERREEFIKLLHQKKEETHVSIRQIRHDFRNTWKKESDEGKFGEDEFFRRERILQELVDKKVAEIEEAAKLKEEELTQI</sequence>
<comment type="function">
    <text evidence="3">Responsible for the release of ribosomes from messenger RNA at the termination of protein biosynthesis. May increase the efficiency of translation by recycling ribosomes from one round of translation to another.</text>
</comment>
<proteinExistence type="inferred from homology"/>
<evidence type="ECO:0000313" key="6">
    <source>
        <dbReference type="Proteomes" id="UP000176336"/>
    </source>
</evidence>
<dbReference type="SUPFAM" id="SSF55194">
    <property type="entry name" value="Ribosome recycling factor, RRF"/>
    <property type="match status" value="1"/>
</dbReference>
<dbReference type="HAMAP" id="MF_00040">
    <property type="entry name" value="RRF"/>
    <property type="match status" value="1"/>
</dbReference>
<dbReference type="FunFam" id="3.30.1360.40:FF:000001">
    <property type="entry name" value="Ribosome-recycling factor"/>
    <property type="match status" value="1"/>
</dbReference>
<dbReference type="GO" id="GO:0006415">
    <property type="term" value="P:translational termination"/>
    <property type="evidence" value="ECO:0007669"/>
    <property type="project" value="UniProtKB-UniRule"/>
</dbReference>
<dbReference type="EMBL" id="MFCR01000003">
    <property type="protein sequence ID" value="OGE19247.1"/>
    <property type="molecule type" value="Genomic_DNA"/>
</dbReference>
<name>A0A1F5ISC3_9BACT</name>
<dbReference type="Gene3D" id="3.30.1360.40">
    <property type="match status" value="1"/>
</dbReference>
<accession>A0A1F5ISC3</accession>
<dbReference type="AlphaFoldDB" id="A0A1F5ISC3"/>
<evidence type="ECO:0000256" key="2">
    <source>
        <dbReference type="ARBA" id="ARBA00022917"/>
    </source>
</evidence>
<evidence type="ECO:0000313" key="5">
    <source>
        <dbReference type="EMBL" id="OGE19247.1"/>
    </source>
</evidence>